<dbReference type="EMBL" id="JBHTND010000033">
    <property type="protein sequence ID" value="MFD1303600.1"/>
    <property type="molecule type" value="Genomic_DNA"/>
</dbReference>
<keyword evidence="4" id="KW-1185">Reference proteome</keyword>
<evidence type="ECO:0000259" key="2">
    <source>
        <dbReference type="Pfam" id="PF13476"/>
    </source>
</evidence>
<protein>
    <submittedName>
        <fullName evidence="3">AAA family ATPase</fullName>
    </submittedName>
</protein>
<dbReference type="InterPro" id="IPR027417">
    <property type="entry name" value="P-loop_NTPase"/>
</dbReference>
<dbReference type="PANTHER" id="PTHR32114">
    <property type="entry name" value="ABC TRANSPORTER ABCH.3"/>
    <property type="match status" value="1"/>
</dbReference>
<proteinExistence type="predicted"/>
<evidence type="ECO:0000256" key="1">
    <source>
        <dbReference type="SAM" id="Coils"/>
    </source>
</evidence>
<dbReference type="Proteomes" id="UP001597176">
    <property type="component" value="Unassembled WGS sequence"/>
</dbReference>
<name>A0ABW3X311_9HYPH</name>
<dbReference type="SUPFAM" id="SSF52540">
    <property type="entry name" value="P-loop containing nucleoside triphosphate hydrolases"/>
    <property type="match status" value="1"/>
</dbReference>
<evidence type="ECO:0000313" key="3">
    <source>
        <dbReference type="EMBL" id="MFD1303600.1"/>
    </source>
</evidence>
<reference evidence="4" key="1">
    <citation type="journal article" date="2019" name="Int. J. Syst. Evol. Microbiol.">
        <title>The Global Catalogue of Microorganisms (GCM) 10K type strain sequencing project: providing services to taxonomists for standard genome sequencing and annotation.</title>
        <authorList>
            <consortium name="The Broad Institute Genomics Platform"/>
            <consortium name="The Broad Institute Genome Sequencing Center for Infectious Disease"/>
            <person name="Wu L."/>
            <person name="Ma J."/>
        </authorList>
    </citation>
    <scope>NUCLEOTIDE SEQUENCE [LARGE SCALE GENOMIC DNA]</scope>
    <source>
        <strain evidence="4">CCUG 56108</strain>
    </source>
</reference>
<sequence>MRILAIRGENLASLAAPFCIDLSDGPIGATGIFAITGETGAGKSTILDALCLALYGRYPRVATSGRERAPDPGGDPITIGDERAILRRGATEGFAEVDFIGKDGQRYCARWSVYRARGKANGRLQNKTRSLKRLVDGSFVGDSKAGLVDAAICDLTDLTFDQFRRTVLLAQGEFDAFLLSDEKERSDLLEKITGTTIYSGISKRVHAGAEVQRAQVRDLETHRDAVGLLDEAARAEKHAERARLGAEVAALSGRLAALNAALDHARRVASTRIQVQAAEARLAAAREALESHRHESQRLAELDEVEALREAAKAADSITRDLVAAEAALAGALAKRGEAETRAEAARLAHALAFEADEASEAGFKAFGPDWTRAADLDSRIGEAAREAASAISAVAGAEAKAAEAGDALADLEARLGQADVACREAAARFDADRGGAYLAPRAQEAEDLFAKRTTLSAELTQARAALAKAGDEASRFAGMIASGEGAIRTARATRAAAMERRAERAAALAEMGEA</sequence>
<dbReference type="RefSeq" id="WP_379040813.1">
    <property type="nucleotide sequence ID" value="NZ_JBHTND010000033.1"/>
</dbReference>
<accession>A0ABW3X311</accession>
<feature type="non-terminal residue" evidence="3">
    <location>
        <position position="515"/>
    </location>
</feature>
<feature type="coiled-coil region" evidence="1">
    <location>
        <begin position="268"/>
        <end position="302"/>
    </location>
</feature>
<dbReference type="PANTHER" id="PTHR32114:SF2">
    <property type="entry name" value="ABC TRANSPORTER ABCH.3"/>
    <property type="match status" value="1"/>
</dbReference>
<organism evidence="3 4">
    <name type="scientific">Methylobacterium marchantiae</name>
    <dbReference type="NCBI Taxonomy" id="600331"/>
    <lineage>
        <taxon>Bacteria</taxon>
        <taxon>Pseudomonadati</taxon>
        <taxon>Pseudomonadota</taxon>
        <taxon>Alphaproteobacteria</taxon>
        <taxon>Hyphomicrobiales</taxon>
        <taxon>Methylobacteriaceae</taxon>
        <taxon>Methylobacterium</taxon>
    </lineage>
</organism>
<evidence type="ECO:0000313" key="4">
    <source>
        <dbReference type="Proteomes" id="UP001597176"/>
    </source>
</evidence>
<keyword evidence="1" id="KW-0175">Coiled coil</keyword>
<gene>
    <name evidence="3" type="ORF">ACFQ4G_18670</name>
</gene>
<comment type="caution">
    <text evidence="3">The sequence shown here is derived from an EMBL/GenBank/DDBJ whole genome shotgun (WGS) entry which is preliminary data.</text>
</comment>
<feature type="domain" description="Rad50/SbcC-type AAA" evidence="2">
    <location>
        <begin position="9"/>
        <end position="254"/>
    </location>
</feature>
<dbReference type="Pfam" id="PF13476">
    <property type="entry name" value="AAA_23"/>
    <property type="match status" value="1"/>
</dbReference>
<dbReference type="Gene3D" id="3.40.50.300">
    <property type="entry name" value="P-loop containing nucleotide triphosphate hydrolases"/>
    <property type="match status" value="1"/>
</dbReference>
<dbReference type="InterPro" id="IPR038729">
    <property type="entry name" value="Rad50/SbcC_AAA"/>
</dbReference>